<sequence length="346" mass="39903">MSPSGTDASVETRSAPQYTELPERAQKAVDNFIPPEALVEERARHFDSVKPRPSDQDDDTETLDGVVFTHHFVDAPGDHEFVRFHYVGAGTGEAIVFLHGIPDSWYQWHHQMAMLSKNYRCIAPDLKGYGQSEKKPGDYRHEGAADNLYAMLEKIGVAATKFNVVTHDRGTVQADYIVAKYPEAVLRYGRGEQHLYHFNPVLAPQGDIFKDAPYTGIMEDPKRFVVWVYTWIAKRPIPDDEFTRIIQEFSYLGITRAVPRYFNSSTFRAEWLDRRNRLLRTWKCPVMIMQGYESRTQPREFYEAAREYIPNAKEVRVKYMPGGHFWTMESPEETTEAIQELLALPT</sequence>
<dbReference type="AlphaFoldDB" id="A0AAN6IED1"/>
<evidence type="ECO:0000256" key="2">
    <source>
        <dbReference type="ARBA" id="ARBA00038334"/>
    </source>
</evidence>
<keyword evidence="6" id="KW-1185">Reference proteome</keyword>
<dbReference type="GO" id="GO:0016787">
    <property type="term" value="F:hydrolase activity"/>
    <property type="evidence" value="ECO:0007669"/>
    <property type="project" value="UniProtKB-KW"/>
</dbReference>
<dbReference type="SUPFAM" id="SSF53474">
    <property type="entry name" value="alpha/beta-Hydrolases"/>
    <property type="match status" value="1"/>
</dbReference>
<dbReference type="Gene3D" id="3.40.50.1820">
    <property type="entry name" value="alpha/beta hydrolase"/>
    <property type="match status" value="1"/>
</dbReference>
<dbReference type="PRINTS" id="PR00412">
    <property type="entry name" value="EPOXHYDRLASE"/>
</dbReference>
<feature type="region of interest" description="Disordered" evidence="3">
    <location>
        <begin position="1"/>
        <end position="33"/>
    </location>
</feature>
<evidence type="ECO:0000256" key="3">
    <source>
        <dbReference type="SAM" id="MobiDB-lite"/>
    </source>
</evidence>
<proteinExistence type="inferred from homology"/>
<organism evidence="5 6">
    <name type="scientific">Exophiala viscosa</name>
    <dbReference type="NCBI Taxonomy" id="2486360"/>
    <lineage>
        <taxon>Eukaryota</taxon>
        <taxon>Fungi</taxon>
        <taxon>Dikarya</taxon>
        <taxon>Ascomycota</taxon>
        <taxon>Pezizomycotina</taxon>
        <taxon>Eurotiomycetes</taxon>
        <taxon>Chaetothyriomycetidae</taxon>
        <taxon>Chaetothyriales</taxon>
        <taxon>Herpotrichiellaceae</taxon>
        <taxon>Exophiala</taxon>
    </lineage>
</organism>
<accession>A0AAN6IED1</accession>
<dbReference type="Pfam" id="PF00561">
    <property type="entry name" value="Abhydrolase_1"/>
    <property type="match status" value="1"/>
</dbReference>
<evidence type="ECO:0000313" key="6">
    <source>
        <dbReference type="Proteomes" id="UP001203852"/>
    </source>
</evidence>
<feature type="domain" description="AB hydrolase-1" evidence="4">
    <location>
        <begin position="94"/>
        <end position="187"/>
    </location>
</feature>
<keyword evidence="1 5" id="KW-0378">Hydrolase</keyword>
<dbReference type="Proteomes" id="UP001203852">
    <property type="component" value="Unassembled WGS sequence"/>
</dbReference>
<evidence type="ECO:0000259" key="4">
    <source>
        <dbReference type="Pfam" id="PF00561"/>
    </source>
</evidence>
<comment type="caution">
    <text evidence="5">The sequence shown here is derived from an EMBL/GenBank/DDBJ whole genome shotgun (WGS) entry which is preliminary data.</text>
</comment>
<dbReference type="EMBL" id="MU404352">
    <property type="protein sequence ID" value="KAI1614872.1"/>
    <property type="molecule type" value="Genomic_DNA"/>
</dbReference>
<comment type="similarity">
    <text evidence="2">Belongs to the AB hydrolase superfamily. Epoxide hydrolase family.</text>
</comment>
<dbReference type="InterPro" id="IPR000073">
    <property type="entry name" value="AB_hydrolase_1"/>
</dbReference>
<protein>
    <submittedName>
        <fullName evidence="5">Alpha/beta hydrolase</fullName>
    </submittedName>
</protein>
<dbReference type="InterPro" id="IPR029058">
    <property type="entry name" value="AB_hydrolase_fold"/>
</dbReference>
<evidence type="ECO:0000313" key="5">
    <source>
        <dbReference type="EMBL" id="KAI1614872.1"/>
    </source>
</evidence>
<gene>
    <name evidence="5" type="ORF">EDD36DRAFT_167110</name>
</gene>
<reference evidence="5" key="1">
    <citation type="journal article" date="2022" name="bioRxiv">
        <title>Deciphering the potential niche of two novel black yeast fungi from a biological soil crust based on their genomes, phenotypes, and melanin regulation.</title>
        <authorList>
            <consortium name="DOE Joint Genome Institute"/>
            <person name="Carr E.C."/>
            <person name="Barton Q."/>
            <person name="Grambo S."/>
            <person name="Sullivan M."/>
            <person name="Renfro C.M."/>
            <person name="Kuo A."/>
            <person name="Pangilinan J."/>
            <person name="Lipzen A."/>
            <person name="Keymanesh K."/>
            <person name="Savage E."/>
            <person name="Barry K."/>
            <person name="Grigoriev I.V."/>
            <person name="Riekhof W.R."/>
            <person name="Harris S.S."/>
        </authorList>
    </citation>
    <scope>NUCLEOTIDE SEQUENCE</scope>
    <source>
        <strain evidence="5">JF 03-4F</strain>
    </source>
</reference>
<evidence type="ECO:0000256" key="1">
    <source>
        <dbReference type="ARBA" id="ARBA00022801"/>
    </source>
</evidence>
<dbReference type="InterPro" id="IPR000639">
    <property type="entry name" value="Epox_hydrolase-like"/>
</dbReference>
<feature type="compositionally biased region" description="Polar residues" evidence="3">
    <location>
        <begin position="1"/>
        <end position="17"/>
    </location>
</feature>
<dbReference type="PANTHER" id="PTHR43329">
    <property type="entry name" value="EPOXIDE HYDROLASE"/>
    <property type="match status" value="1"/>
</dbReference>
<name>A0AAN6IED1_9EURO</name>